<dbReference type="PANTHER" id="PTHR36974:SF1">
    <property type="entry name" value="DOXX FAMILY MEMBRANE PROTEIN"/>
    <property type="match status" value="1"/>
</dbReference>
<comment type="caution">
    <text evidence="2">The sequence shown here is derived from an EMBL/GenBank/DDBJ whole genome shotgun (WGS) entry which is preliminary data.</text>
</comment>
<organism evidence="2 3">
    <name type="scientific">Streptomyces physcomitrii</name>
    <dbReference type="NCBI Taxonomy" id="2724184"/>
    <lineage>
        <taxon>Bacteria</taxon>
        <taxon>Bacillati</taxon>
        <taxon>Actinomycetota</taxon>
        <taxon>Actinomycetes</taxon>
        <taxon>Kitasatosporales</taxon>
        <taxon>Streptomycetaceae</taxon>
        <taxon>Streptomyces</taxon>
    </lineage>
</organism>
<dbReference type="RefSeq" id="WP_168541258.1">
    <property type="nucleotide sequence ID" value="NZ_JAAWWP010000013.1"/>
</dbReference>
<evidence type="ECO:0008006" key="4">
    <source>
        <dbReference type="Google" id="ProtNLM"/>
    </source>
</evidence>
<feature type="chain" id="PRO_5045893027" description="DoxX family protein" evidence="1">
    <location>
        <begin position="25"/>
        <end position="125"/>
    </location>
</feature>
<sequence length="125" mass="13118">MPQNISSPKLLAGLLAGAGLAHLAAPRVFDAMVPRVLPGPARTWTQASAAVEFALAAGVAWPRTRRIAAKSAAAFFVGVFPGNVQMALDWRTKPAPLRNAALARLPLQAPLVLWAHQVGKKAGQP</sequence>
<evidence type="ECO:0000256" key="1">
    <source>
        <dbReference type="SAM" id="SignalP"/>
    </source>
</evidence>
<accession>A0ABX1H5J0</accession>
<evidence type="ECO:0000313" key="2">
    <source>
        <dbReference type="EMBL" id="NKI43633.1"/>
    </source>
</evidence>
<proteinExistence type="predicted"/>
<dbReference type="EMBL" id="JAAWWP010000013">
    <property type="protein sequence ID" value="NKI43633.1"/>
    <property type="molecule type" value="Genomic_DNA"/>
</dbReference>
<dbReference type="PANTHER" id="PTHR36974">
    <property type="entry name" value="MEMBRANE PROTEIN-RELATED"/>
    <property type="match status" value="1"/>
</dbReference>
<evidence type="ECO:0000313" key="3">
    <source>
        <dbReference type="Proteomes" id="UP000772196"/>
    </source>
</evidence>
<keyword evidence="1" id="KW-0732">Signal</keyword>
<feature type="signal peptide" evidence="1">
    <location>
        <begin position="1"/>
        <end position="24"/>
    </location>
</feature>
<dbReference type="Proteomes" id="UP000772196">
    <property type="component" value="Unassembled WGS sequence"/>
</dbReference>
<keyword evidence="3" id="KW-1185">Reference proteome</keyword>
<reference evidence="2 3" key="1">
    <citation type="submission" date="2020-04" db="EMBL/GenBank/DDBJ databases">
        <title>Phylogenetic Diversity and Antibacterial Activity against Ralstonia solanacearum of Endophytic Actinomycete Isolated from Moss.</title>
        <authorList>
            <person name="Zhuang X."/>
        </authorList>
    </citation>
    <scope>NUCLEOTIDE SEQUENCE [LARGE SCALE GENOMIC DNA]</scope>
    <source>
        <strain evidence="2 3">LD120</strain>
    </source>
</reference>
<gene>
    <name evidence="2" type="ORF">HFV08_20765</name>
</gene>
<name>A0ABX1H5J0_9ACTN</name>
<protein>
    <recommendedName>
        <fullName evidence="4">DoxX family protein</fullName>
    </recommendedName>
</protein>